<sequence length="301" mass="35382">MPTSHPKWSVALADYKRRMAGYRGEKSLDFHLSMLPDSKYLIFHGLRLIYGQFYFQIDILLLCSIFAMVLEVKNMTGEISFEKDFKQVTWKRNEVEERIKNPVIQARLQVRKLKNWLRDHNCSEVPIHYFFVNSNEKTIIKTEPRNEQMIQHICNSENLLEKIEQITKYYNSDKLDKKELKKIKRLLLTNHTPDNPDILQAYNLSPKDILSGVQCPKCSSIQMDYKSGKWCCSKCKTLSKTAHIQTIKDYFLLIKPSITNAELCQFLHIDSGNIGYKILKSMNFPFSGKFKKRVYYQTSNQ</sequence>
<feature type="transmembrane region" description="Helical" evidence="1">
    <location>
        <begin position="53"/>
        <end position="70"/>
    </location>
</feature>
<evidence type="ECO:0000259" key="2">
    <source>
        <dbReference type="PROSITE" id="PS50965"/>
    </source>
</evidence>
<evidence type="ECO:0000256" key="1">
    <source>
        <dbReference type="SAM" id="Phobius"/>
    </source>
</evidence>
<dbReference type="EMBL" id="CALBWS010000036">
    <property type="protein sequence ID" value="CAH2717007.1"/>
    <property type="molecule type" value="Genomic_DNA"/>
</dbReference>
<proteinExistence type="predicted"/>
<dbReference type="Proteomes" id="UP000838308">
    <property type="component" value="Unassembled WGS sequence"/>
</dbReference>
<feature type="domain" description="NERD" evidence="2">
    <location>
        <begin position="20"/>
        <end position="136"/>
    </location>
</feature>
<comment type="caution">
    <text evidence="3">The sequence shown here is derived from an EMBL/GenBank/DDBJ whole genome shotgun (WGS) entry which is preliminary data.</text>
</comment>
<keyword evidence="1" id="KW-0472">Membrane</keyword>
<dbReference type="Pfam" id="PF08378">
    <property type="entry name" value="NERD"/>
    <property type="match status" value="1"/>
</dbReference>
<gene>
    <name evidence="3" type="ORF">BACCIP111895_04195</name>
</gene>
<accession>A0ABM9EWE8</accession>
<organism evidence="3 4">
    <name type="scientific">Neobacillus rhizosphaerae</name>
    <dbReference type="NCBI Taxonomy" id="2880965"/>
    <lineage>
        <taxon>Bacteria</taxon>
        <taxon>Bacillati</taxon>
        <taxon>Bacillota</taxon>
        <taxon>Bacilli</taxon>
        <taxon>Bacillales</taxon>
        <taxon>Bacillaceae</taxon>
        <taxon>Neobacillus</taxon>
    </lineage>
</organism>
<reference evidence="3" key="1">
    <citation type="submission" date="2022-04" db="EMBL/GenBank/DDBJ databases">
        <authorList>
            <person name="Criscuolo A."/>
        </authorList>
    </citation>
    <scope>NUCLEOTIDE SEQUENCE</scope>
    <source>
        <strain evidence="3">CIP111895</strain>
    </source>
</reference>
<keyword evidence="1" id="KW-0812">Transmembrane</keyword>
<keyword evidence="4" id="KW-1185">Reference proteome</keyword>
<name>A0ABM9EWE8_9BACI</name>
<evidence type="ECO:0000313" key="4">
    <source>
        <dbReference type="Proteomes" id="UP000838308"/>
    </source>
</evidence>
<dbReference type="PROSITE" id="PS50965">
    <property type="entry name" value="NERD"/>
    <property type="match status" value="1"/>
</dbReference>
<dbReference type="RefSeq" id="WP_248737238.1">
    <property type="nucleotide sequence ID" value="NZ_CALBWS010000036.1"/>
</dbReference>
<protein>
    <recommendedName>
        <fullName evidence="2">NERD domain-containing protein</fullName>
    </recommendedName>
</protein>
<keyword evidence="1" id="KW-1133">Transmembrane helix</keyword>
<evidence type="ECO:0000313" key="3">
    <source>
        <dbReference type="EMBL" id="CAH2717007.1"/>
    </source>
</evidence>
<dbReference type="InterPro" id="IPR011528">
    <property type="entry name" value="NERD"/>
</dbReference>